<evidence type="ECO:0000256" key="3">
    <source>
        <dbReference type="ARBA" id="ARBA00023015"/>
    </source>
</evidence>
<feature type="region of interest" description="Disordered" evidence="8">
    <location>
        <begin position="295"/>
        <end position="325"/>
    </location>
</feature>
<proteinExistence type="inferred from homology"/>
<dbReference type="GO" id="GO:0003677">
    <property type="term" value="F:DNA binding"/>
    <property type="evidence" value="ECO:0007669"/>
    <property type="project" value="UniProtKB-KW"/>
</dbReference>
<evidence type="ECO:0000313" key="11">
    <source>
        <dbReference type="Proteomes" id="UP000027265"/>
    </source>
</evidence>
<keyword evidence="4" id="KW-0238">DNA-binding</keyword>
<feature type="compositionally biased region" description="Polar residues" evidence="8">
    <location>
        <begin position="75"/>
        <end position="89"/>
    </location>
</feature>
<keyword evidence="6" id="KW-0539">Nucleus</keyword>
<evidence type="ECO:0000256" key="4">
    <source>
        <dbReference type="ARBA" id="ARBA00023125"/>
    </source>
</evidence>
<evidence type="ECO:0000256" key="2">
    <source>
        <dbReference type="ARBA" id="ARBA00007163"/>
    </source>
</evidence>
<dbReference type="SMART" id="SM00338">
    <property type="entry name" value="BRLZ"/>
    <property type="match status" value="1"/>
</dbReference>
<dbReference type="HOGENOM" id="CLU_016968_0_0_1"/>
<dbReference type="STRING" id="933084.A0A067PK26"/>
<keyword evidence="3" id="KW-0805">Transcription regulation</keyword>
<feature type="compositionally biased region" description="Low complexity" evidence="8">
    <location>
        <begin position="481"/>
        <end position="503"/>
    </location>
</feature>
<gene>
    <name evidence="10" type="ORF">JAAARDRAFT_196106</name>
</gene>
<keyword evidence="5" id="KW-0804">Transcription</keyword>
<dbReference type="InterPro" id="IPR046347">
    <property type="entry name" value="bZIP_sf"/>
</dbReference>
<feature type="domain" description="BZIP" evidence="9">
    <location>
        <begin position="192"/>
        <end position="234"/>
    </location>
</feature>
<evidence type="ECO:0000256" key="6">
    <source>
        <dbReference type="ARBA" id="ARBA00023242"/>
    </source>
</evidence>
<dbReference type="GO" id="GO:0003700">
    <property type="term" value="F:DNA-binding transcription factor activity"/>
    <property type="evidence" value="ECO:0007669"/>
    <property type="project" value="InterPro"/>
</dbReference>
<evidence type="ECO:0000256" key="1">
    <source>
        <dbReference type="ARBA" id="ARBA00004123"/>
    </source>
</evidence>
<dbReference type="CDD" id="cd14812">
    <property type="entry name" value="bZIP_u3"/>
    <property type="match status" value="1"/>
</dbReference>
<feature type="compositionally biased region" description="Basic and acidic residues" evidence="8">
    <location>
        <begin position="295"/>
        <end position="304"/>
    </location>
</feature>
<dbReference type="OrthoDB" id="674948at2759"/>
<feature type="coiled-coil region" evidence="7">
    <location>
        <begin position="210"/>
        <end position="280"/>
    </location>
</feature>
<dbReference type="EMBL" id="KL197726">
    <property type="protein sequence ID" value="KDQ55258.1"/>
    <property type="molecule type" value="Genomic_DNA"/>
</dbReference>
<dbReference type="Pfam" id="PF00170">
    <property type="entry name" value="bZIP_1"/>
    <property type="match status" value="1"/>
</dbReference>
<evidence type="ECO:0000256" key="5">
    <source>
        <dbReference type="ARBA" id="ARBA00023163"/>
    </source>
</evidence>
<comment type="similarity">
    <text evidence="2">Belongs to the bZIP family.</text>
</comment>
<comment type="subcellular location">
    <subcellularLocation>
        <location evidence="1">Nucleus</location>
    </subcellularLocation>
</comment>
<evidence type="ECO:0000256" key="7">
    <source>
        <dbReference type="SAM" id="Coils"/>
    </source>
</evidence>
<name>A0A067PK26_9AGAM</name>
<dbReference type="AlphaFoldDB" id="A0A067PK26"/>
<dbReference type="PROSITE" id="PS50217">
    <property type="entry name" value="BZIP"/>
    <property type="match status" value="1"/>
</dbReference>
<reference evidence="11" key="1">
    <citation type="journal article" date="2014" name="Proc. Natl. Acad. Sci. U.S.A.">
        <title>Extensive sampling of basidiomycete genomes demonstrates inadequacy of the white-rot/brown-rot paradigm for wood decay fungi.</title>
        <authorList>
            <person name="Riley R."/>
            <person name="Salamov A.A."/>
            <person name="Brown D.W."/>
            <person name="Nagy L.G."/>
            <person name="Floudas D."/>
            <person name="Held B.W."/>
            <person name="Levasseur A."/>
            <person name="Lombard V."/>
            <person name="Morin E."/>
            <person name="Otillar R."/>
            <person name="Lindquist E.A."/>
            <person name="Sun H."/>
            <person name="LaButti K.M."/>
            <person name="Schmutz J."/>
            <person name="Jabbour D."/>
            <person name="Luo H."/>
            <person name="Baker S.E."/>
            <person name="Pisabarro A.G."/>
            <person name="Walton J.D."/>
            <person name="Blanchette R.A."/>
            <person name="Henrissat B."/>
            <person name="Martin F."/>
            <person name="Cullen D."/>
            <person name="Hibbett D.S."/>
            <person name="Grigoriev I.V."/>
        </authorList>
    </citation>
    <scope>NUCLEOTIDE SEQUENCE [LARGE SCALE GENOMIC DNA]</scope>
    <source>
        <strain evidence="11">MUCL 33604</strain>
    </source>
</reference>
<organism evidence="10 11">
    <name type="scientific">Jaapia argillacea MUCL 33604</name>
    <dbReference type="NCBI Taxonomy" id="933084"/>
    <lineage>
        <taxon>Eukaryota</taxon>
        <taxon>Fungi</taxon>
        <taxon>Dikarya</taxon>
        <taxon>Basidiomycota</taxon>
        <taxon>Agaricomycotina</taxon>
        <taxon>Agaricomycetes</taxon>
        <taxon>Agaricomycetidae</taxon>
        <taxon>Jaapiales</taxon>
        <taxon>Jaapiaceae</taxon>
        <taxon>Jaapia</taxon>
    </lineage>
</organism>
<keyword evidence="7" id="KW-0175">Coiled coil</keyword>
<feature type="region of interest" description="Disordered" evidence="8">
    <location>
        <begin position="347"/>
        <end position="373"/>
    </location>
</feature>
<dbReference type="InterPro" id="IPR004827">
    <property type="entry name" value="bZIP"/>
</dbReference>
<dbReference type="SUPFAM" id="SSF57959">
    <property type="entry name" value="Leucine zipper domain"/>
    <property type="match status" value="1"/>
</dbReference>
<accession>A0A067PK26</accession>
<dbReference type="InParanoid" id="A0A067PK26"/>
<evidence type="ECO:0000313" key="10">
    <source>
        <dbReference type="EMBL" id="KDQ55258.1"/>
    </source>
</evidence>
<feature type="region of interest" description="Disordered" evidence="8">
    <location>
        <begin position="472"/>
        <end position="516"/>
    </location>
</feature>
<evidence type="ECO:0000256" key="8">
    <source>
        <dbReference type="SAM" id="MobiDB-lite"/>
    </source>
</evidence>
<keyword evidence="11" id="KW-1185">Reference proteome</keyword>
<feature type="region of interest" description="Disordered" evidence="8">
    <location>
        <begin position="115"/>
        <end position="179"/>
    </location>
</feature>
<feature type="region of interest" description="Disordered" evidence="8">
    <location>
        <begin position="63"/>
        <end position="101"/>
    </location>
</feature>
<dbReference type="Proteomes" id="UP000027265">
    <property type="component" value="Unassembled WGS sequence"/>
</dbReference>
<dbReference type="PANTHER" id="PTHR47416">
    <property type="entry name" value="BASIC-LEUCINE ZIPPER TRANSCRIPTION FACTOR F-RELATED"/>
    <property type="match status" value="1"/>
</dbReference>
<dbReference type="Gene3D" id="1.20.5.170">
    <property type="match status" value="1"/>
</dbReference>
<feature type="compositionally biased region" description="Low complexity" evidence="8">
    <location>
        <begin position="305"/>
        <end position="322"/>
    </location>
</feature>
<feature type="compositionally biased region" description="Low complexity" evidence="8">
    <location>
        <begin position="125"/>
        <end position="142"/>
    </location>
</feature>
<protein>
    <recommendedName>
        <fullName evidence="9">BZIP domain-containing protein</fullName>
    </recommendedName>
</protein>
<feature type="compositionally biased region" description="Low complexity" evidence="8">
    <location>
        <begin position="364"/>
        <end position="373"/>
    </location>
</feature>
<dbReference type="PANTHER" id="PTHR47416:SF3">
    <property type="entry name" value="BZIP TRANSCRIPTION FACTOR 17-RELATED"/>
    <property type="match status" value="1"/>
</dbReference>
<sequence length="603" mass="63505">MPKQILPVLPMSQIIAHDAPLLSPVSSEFSWGQQQQQQSPTATAWDPLAMNLNYAQYAMPPSPPMSVHSIPSCADSPTPTSRMLKTRLTSPDSSSDSDNQQLCLPTHQLFDFPVAGETQTDSGDSPSPSSPEAFSPAPSSPAMGNHSLPDEMSVSTGSKRPSIPIPGESKKPRASASRISVKDFVPPDVSGLSKREARLVKNRAAAFLSRQRKREEFELMEVRVAELEQENARLLALSQQPQAHTPAQPTPPPPSLLSEVEQLRAQLAAAEQRSLQLSAQLQSSLPPTPVPIVKVKSESVDHRVPSVTTPSTPSRASSSQPTHNRGASLGLMVLLCALPTLLSMPAHSGPTQQHLPTTYSFPGSSSSSSSSSSIPLSSFDNLGSFNLAGDYEYEYDWTRASSAGGLGLGNSLMDLDWDLGGNGDIVGSSGGVERAATGVTRKLDLDLGAAGEELGLGLKGLDISFDATPSEDGKIRVRIHPPSSSSSSSSASTSSSSSSTADPWSPPSESAFDTLSYPSSSSTSPFLGIGHAADSLSLAHEPLSLLDGFKDSSMMDLEQSDFFMGGAAAASTQSSGTKRRVRIALKSLPKGSGEGGEWEVELC</sequence>
<feature type="compositionally biased region" description="Polar residues" evidence="8">
    <location>
        <begin position="349"/>
        <end position="363"/>
    </location>
</feature>
<evidence type="ECO:0000259" key="9">
    <source>
        <dbReference type="PROSITE" id="PS50217"/>
    </source>
</evidence>
<dbReference type="GO" id="GO:0005634">
    <property type="term" value="C:nucleus"/>
    <property type="evidence" value="ECO:0007669"/>
    <property type="project" value="UniProtKB-SubCell"/>
</dbReference>